<protein>
    <recommendedName>
        <fullName evidence="5">Protein FAM32A</fullName>
    </recommendedName>
</protein>
<dbReference type="EMBL" id="CAXLJL010000002">
    <property type="protein sequence ID" value="CAL5129651.1"/>
    <property type="molecule type" value="Genomic_DNA"/>
</dbReference>
<organism evidence="3 4">
    <name type="scientific">Calicophoron daubneyi</name>
    <name type="common">Rumen fluke</name>
    <name type="synonym">Paramphistomum daubneyi</name>
    <dbReference type="NCBI Taxonomy" id="300641"/>
    <lineage>
        <taxon>Eukaryota</taxon>
        <taxon>Metazoa</taxon>
        <taxon>Spiralia</taxon>
        <taxon>Lophotrochozoa</taxon>
        <taxon>Platyhelminthes</taxon>
        <taxon>Trematoda</taxon>
        <taxon>Digenea</taxon>
        <taxon>Plagiorchiida</taxon>
        <taxon>Pronocephalata</taxon>
        <taxon>Paramphistomoidea</taxon>
        <taxon>Paramphistomidae</taxon>
        <taxon>Calicophoron</taxon>
    </lineage>
</organism>
<gene>
    <name evidence="3" type="ORF">CDAUBV1_LOCUS673</name>
</gene>
<evidence type="ECO:0000313" key="3">
    <source>
        <dbReference type="EMBL" id="CAL5129651.1"/>
    </source>
</evidence>
<comment type="caution">
    <text evidence="3">The sequence shown here is derived from an EMBL/GenBank/DDBJ whole genome shotgun (WGS) entry which is preliminary data.</text>
</comment>
<evidence type="ECO:0000256" key="2">
    <source>
        <dbReference type="SAM" id="MobiDB-lite"/>
    </source>
</evidence>
<dbReference type="PANTHER" id="PTHR13282">
    <property type="entry name" value="PROTEIN FAM32A"/>
    <property type="match status" value="1"/>
</dbReference>
<evidence type="ECO:0000256" key="1">
    <source>
        <dbReference type="ARBA" id="ARBA00008948"/>
    </source>
</evidence>
<dbReference type="PANTHER" id="PTHR13282:SF6">
    <property type="entry name" value="PROTEIN FAM32A"/>
    <property type="match status" value="1"/>
</dbReference>
<sequence length="120" mass="14069">MSEYDKVIPGSLHLRKNQGVKKRKHKHKKSATVSNVEESEVVADAEEKEVDAVPKDKPKNGAHIYMTKAEREWERRRDKRVLETVLSKADKSHKQRIIEFNNYLSTLTEHFDIQKVSWTK</sequence>
<dbReference type="GO" id="GO:0005730">
    <property type="term" value="C:nucleolus"/>
    <property type="evidence" value="ECO:0007669"/>
    <property type="project" value="TreeGrafter"/>
</dbReference>
<feature type="region of interest" description="Disordered" evidence="2">
    <location>
        <begin position="1"/>
        <end position="37"/>
    </location>
</feature>
<evidence type="ECO:0008006" key="5">
    <source>
        <dbReference type="Google" id="ProtNLM"/>
    </source>
</evidence>
<name>A0AAV2SYX0_CALDB</name>
<dbReference type="AlphaFoldDB" id="A0AAV2SYX0"/>
<dbReference type="Proteomes" id="UP001497525">
    <property type="component" value="Unassembled WGS sequence"/>
</dbReference>
<dbReference type="InterPro" id="IPR013865">
    <property type="entry name" value="FAM32A"/>
</dbReference>
<reference evidence="3" key="1">
    <citation type="submission" date="2024-06" db="EMBL/GenBank/DDBJ databases">
        <authorList>
            <person name="Liu X."/>
            <person name="Lenzi L."/>
            <person name="Haldenby T S."/>
            <person name="Uol C."/>
        </authorList>
    </citation>
    <scope>NUCLEOTIDE SEQUENCE</scope>
</reference>
<comment type="similarity">
    <text evidence="1">Belongs to the FAM32 family.</text>
</comment>
<evidence type="ECO:0000313" key="4">
    <source>
        <dbReference type="Proteomes" id="UP001497525"/>
    </source>
</evidence>
<accession>A0AAV2SYX0</accession>
<dbReference type="Pfam" id="PF08555">
    <property type="entry name" value="FAM32A"/>
    <property type="match status" value="1"/>
</dbReference>
<feature type="compositionally biased region" description="Basic residues" evidence="2">
    <location>
        <begin position="13"/>
        <end position="30"/>
    </location>
</feature>
<proteinExistence type="inferred from homology"/>